<name>A0ABV8U2M0_9ACTN</name>
<evidence type="ECO:0000259" key="2">
    <source>
        <dbReference type="Pfam" id="PF13360"/>
    </source>
</evidence>
<keyword evidence="1" id="KW-0732">Signal</keyword>
<dbReference type="Gene3D" id="2.130.10.10">
    <property type="entry name" value="YVTN repeat-like/Quinoprotein amine dehydrogenase"/>
    <property type="match status" value="1"/>
</dbReference>
<feature type="domain" description="Pyrrolo-quinoline quinone repeat" evidence="2">
    <location>
        <begin position="219"/>
        <end position="293"/>
    </location>
</feature>
<dbReference type="RefSeq" id="WP_380622810.1">
    <property type="nucleotide sequence ID" value="NZ_JBHSDK010000021.1"/>
</dbReference>
<evidence type="ECO:0000313" key="4">
    <source>
        <dbReference type="Proteomes" id="UP001595823"/>
    </source>
</evidence>
<accession>A0ABV8U2M0</accession>
<keyword evidence="4" id="KW-1185">Reference proteome</keyword>
<dbReference type="InterPro" id="IPR011047">
    <property type="entry name" value="Quinoprotein_ADH-like_sf"/>
</dbReference>
<dbReference type="EMBL" id="JBHSDK010000021">
    <property type="protein sequence ID" value="MFC4336665.1"/>
    <property type="molecule type" value="Genomic_DNA"/>
</dbReference>
<evidence type="ECO:0000313" key="3">
    <source>
        <dbReference type="EMBL" id="MFC4336665.1"/>
    </source>
</evidence>
<dbReference type="Gene3D" id="2.40.10.480">
    <property type="match status" value="1"/>
</dbReference>
<dbReference type="Proteomes" id="UP001595823">
    <property type="component" value="Unassembled WGS sequence"/>
</dbReference>
<reference evidence="4" key="1">
    <citation type="journal article" date="2019" name="Int. J. Syst. Evol. Microbiol.">
        <title>The Global Catalogue of Microorganisms (GCM) 10K type strain sequencing project: providing services to taxonomists for standard genome sequencing and annotation.</title>
        <authorList>
            <consortium name="The Broad Institute Genomics Platform"/>
            <consortium name="The Broad Institute Genome Sequencing Center for Infectious Disease"/>
            <person name="Wu L."/>
            <person name="Ma J."/>
        </authorList>
    </citation>
    <scope>NUCLEOTIDE SEQUENCE [LARGE SCALE GENOMIC DNA]</scope>
    <source>
        <strain evidence="4">IBRC-M 10908</strain>
    </source>
</reference>
<dbReference type="InterPro" id="IPR002372">
    <property type="entry name" value="PQQ_rpt_dom"/>
</dbReference>
<proteinExistence type="predicted"/>
<organism evidence="3 4">
    <name type="scientific">Salininema proteolyticum</name>
    <dbReference type="NCBI Taxonomy" id="1607685"/>
    <lineage>
        <taxon>Bacteria</taxon>
        <taxon>Bacillati</taxon>
        <taxon>Actinomycetota</taxon>
        <taxon>Actinomycetes</taxon>
        <taxon>Glycomycetales</taxon>
        <taxon>Glycomycetaceae</taxon>
        <taxon>Salininema</taxon>
    </lineage>
</organism>
<dbReference type="Pfam" id="PF13360">
    <property type="entry name" value="PQQ_2"/>
    <property type="match status" value="1"/>
</dbReference>
<evidence type="ECO:0000256" key="1">
    <source>
        <dbReference type="SAM" id="SignalP"/>
    </source>
</evidence>
<dbReference type="SUPFAM" id="SSF50998">
    <property type="entry name" value="Quinoprotein alcohol dehydrogenase-like"/>
    <property type="match status" value="1"/>
</dbReference>
<feature type="signal peptide" evidence="1">
    <location>
        <begin position="1"/>
        <end position="23"/>
    </location>
</feature>
<gene>
    <name evidence="3" type="ORF">ACFPET_15795</name>
</gene>
<comment type="caution">
    <text evidence="3">The sequence shown here is derived from an EMBL/GenBank/DDBJ whole genome shotgun (WGS) entry which is preliminary data.</text>
</comment>
<feature type="chain" id="PRO_5046910247" evidence="1">
    <location>
        <begin position="24"/>
        <end position="381"/>
    </location>
</feature>
<protein>
    <submittedName>
        <fullName evidence="3">PQQ-binding-like beta-propeller repeat protein</fullName>
    </submittedName>
</protein>
<sequence>MRRIFSMAILAASLVLASAPAGAFEGDLPEKGASVDGEVHEVAYHGDTLYAGGSFGAARDGDGTAHPRGNLAAVNAATGALEDFAPDVDGTVYAVAVEGDWLYIGGAFRKVDGAYLPNLARFDLATGQADRSFSPRPSATVYSLETHGETLYLGGHFASVGDFQQHGLAAVRTSDGTPVEEFAPRVGRGSVRDIEVANGRVYFAGGFLGVDGAESYAALAAVDPADGSLFMDFRAGMFVLIRQIAVDGDRVYGALDGRGGEVRAFDARTGSTRWSVPVDGGVQAVTVYNGLVIGGGHFDRVCNSSQSGPNGECVDGVKERRGKLFAVDTDGRVLDWNPGANTPIGVNTLRTQPDGASFAAGGTFTAFGGGRMEQQGIAVFR</sequence>
<dbReference type="InterPro" id="IPR015943">
    <property type="entry name" value="WD40/YVTN_repeat-like_dom_sf"/>
</dbReference>